<evidence type="ECO:0000256" key="3">
    <source>
        <dbReference type="ARBA" id="ARBA00022723"/>
    </source>
</evidence>
<keyword evidence="6" id="KW-0805">Transcription regulation</keyword>
<name>A0A087UU52_STEMI</name>
<dbReference type="STRING" id="407821.A0A087UU52"/>
<evidence type="ECO:0000256" key="11">
    <source>
        <dbReference type="ARBA" id="ARBA00023306"/>
    </source>
</evidence>
<feature type="non-terminal residue" evidence="15">
    <location>
        <position position="263"/>
    </location>
</feature>
<dbReference type="PROSITE" id="PS50950">
    <property type="entry name" value="ZF_THAP"/>
    <property type="match status" value="1"/>
</dbReference>
<evidence type="ECO:0000256" key="8">
    <source>
        <dbReference type="ARBA" id="ARBA00023125"/>
    </source>
</evidence>
<sequence length="263" mass="29901">MSTCSAYGCTNRCSKKIPGVTFHAFPKNKIKRAAWIKAVRRKNWTPTVYSRLCSEHFSEDQIDRSSLACVRLRENAVPNIFKGFPAHLQQKMSSKPVDPMTHYASEESVDDPLEHSVKDNAEDTNEGPVVLSNSSTESASEGETELQKPVVIHLGQYTVKEDSISQEDSNDSDDNFPSELYRIQENLQKAEEQSVGYMKKIEILQKIRHEQKRIISDLKLMIKHLRKKNAMNDDDLESMSDAMDELEDVSDAVNDTDEDLETM</sequence>
<dbReference type="AlphaFoldDB" id="A0A087UU52"/>
<accession>A0A087UU52</accession>
<keyword evidence="5" id="KW-0862">Zinc</keyword>
<dbReference type="SUPFAM" id="SSF57716">
    <property type="entry name" value="Glucocorticoid receptor-like (DNA-binding domain)"/>
    <property type="match status" value="1"/>
</dbReference>
<evidence type="ECO:0000259" key="14">
    <source>
        <dbReference type="PROSITE" id="PS50950"/>
    </source>
</evidence>
<protein>
    <submittedName>
        <fullName evidence="15">THAP domain-containing protein 1</fullName>
    </submittedName>
</protein>
<organism evidence="15 16">
    <name type="scientific">Stegodyphus mimosarum</name>
    <name type="common">African social velvet spider</name>
    <dbReference type="NCBI Taxonomy" id="407821"/>
    <lineage>
        <taxon>Eukaryota</taxon>
        <taxon>Metazoa</taxon>
        <taxon>Ecdysozoa</taxon>
        <taxon>Arthropoda</taxon>
        <taxon>Chelicerata</taxon>
        <taxon>Arachnida</taxon>
        <taxon>Araneae</taxon>
        <taxon>Araneomorphae</taxon>
        <taxon>Entelegynae</taxon>
        <taxon>Eresoidea</taxon>
        <taxon>Eresidae</taxon>
        <taxon>Stegodyphus</taxon>
    </lineage>
</organism>
<dbReference type="GO" id="GO:0043565">
    <property type="term" value="F:sequence-specific DNA binding"/>
    <property type="evidence" value="ECO:0007669"/>
    <property type="project" value="InterPro"/>
</dbReference>
<reference evidence="15 16" key="1">
    <citation type="submission" date="2013-11" db="EMBL/GenBank/DDBJ databases">
        <title>Genome sequencing of Stegodyphus mimosarum.</title>
        <authorList>
            <person name="Bechsgaard J."/>
        </authorList>
    </citation>
    <scope>NUCLEOTIDE SEQUENCE [LARGE SCALE GENOMIC DNA]</scope>
</reference>
<dbReference type="InterPro" id="IPR006612">
    <property type="entry name" value="THAP_Znf"/>
</dbReference>
<keyword evidence="7" id="KW-0175">Coiled coil</keyword>
<evidence type="ECO:0000256" key="9">
    <source>
        <dbReference type="ARBA" id="ARBA00023163"/>
    </source>
</evidence>
<proteinExistence type="inferred from homology"/>
<dbReference type="Gene3D" id="6.20.210.20">
    <property type="entry name" value="THAP domain"/>
    <property type="match status" value="1"/>
</dbReference>
<evidence type="ECO:0000313" key="16">
    <source>
        <dbReference type="Proteomes" id="UP000054359"/>
    </source>
</evidence>
<keyword evidence="16" id="KW-1185">Reference proteome</keyword>
<dbReference type="Pfam" id="PF05485">
    <property type="entry name" value="THAP"/>
    <property type="match status" value="1"/>
</dbReference>
<dbReference type="InterPro" id="IPR038441">
    <property type="entry name" value="THAP_Znf_sf"/>
</dbReference>
<dbReference type="PANTHER" id="PTHR46600">
    <property type="entry name" value="THAP DOMAIN-CONTAINING"/>
    <property type="match status" value="1"/>
</dbReference>
<evidence type="ECO:0000256" key="10">
    <source>
        <dbReference type="ARBA" id="ARBA00023242"/>
    </source>
</evidence>
<evidence type="ECO:0000256" key="2">
    <source>
        <dbReference type="ARBA" id="ARBA00006177"/>
    </source>
</evidence>
<feature type="region of interest" description="Disordered" evidence="13">
    <location>
        <begin position="237"/>
        <end position="263"/>
    </location>
</feature>
<dbReference type="SMART" id="SM00692">
    <property type="entry name" value="DM3"/>
    <property type="match status" value="1"/>
</dbReference>
<keyword evidence="10" id="KW-0539">Nucleus</keyword>
<feature type="compositionally biased region" description="Low complexity" evidence="13">
    <location>
        <begin position="132"/>
        <end position="141"/>
    </location>
</feature>
<gene>
    <name evidence="15" type="ORF">X975_17139</name>
</gene>
<keyword evidence="9" id="KW-0804">Transcription</keyword>
<dbReference type="OMA" id="MTHYASE"/>
<comment type="similarity">
    <text evidence="2">Belongs to the THAP1 family.</text>
</comment>
<evidence type="ECO:0000256" key="6">
    <source>
        <dbReference type="ARBA" id="ARBA00023015"/>
    </source>
</evidence>
<evidence type="ECO:0000256" key="7">
    <source>
        <dbReference type="ARBA" id="ARBA00023054"/>
    </source>
</evidence>
<evidence type="ECO:0000256" key="13">
    <source>
        <dbReference type="SAM" id="MobiDB-lite"/>
    </source>
</evidence>
<comment type="subcellular location">
    <subcellularLocation>
        <location evidence="1">Nucleus</location>
        <location evidence="1">Nucleoplasm</location>
    </subcellularLocation>
</comment>
<evidence type="ECO:0000256" key="1">
    <source>
        <dbReference type="ARBA" id="ARBA00004642"/>
    </source>
</evidence>
<dbReference type="EMBL" id="KK121633">
    <property type="protein sequence ID" value="KFM80891.1"/>
    <property type="molecule type" value="Genomic_DNA"/>
</dbReference>
<dbReference type="Proteomes" id="UP000054359">
    <property type="component" value="Unassembled WGS sequence"/>
</dbReference>
<evidence type="ECO:0000313" key="15">
    <source>
        <dbReference type="EMBL" id="KFM80891.1"/>
    </source>
</evidence>
<evidence type="ECO:0000256" key="5">
    <source>
        <dbReference type="ARBA" id="ARBA00022833"/>
    </source>
</evidence>
<dbReference type="GO" id="GO:0008270">
    <property type="term" value="F:zinc ion binding"/>
    <property type="evidence" value="ECO:0007669"/>
    <property type="project" value="UniProtKB-KW"/>
</dbReference>
<keyword evidence="11" id="KW-0131">Cell cycle</keyword>
<feature type="region of interest" description="Disordered" evidence="13">
    <location>
        <begin position="92"/>
        <end position="146"/>
    </location>
</feature>
<keyword evidence="8 12" id="KW-0238">DNA-binding</keyword>
<keyword evidence="3" id="KW-0479">Metal-binding</keyword>
<dbReference type="GO" id="GO:0005654">
    <property type="term" value="C:nucleoplasm"/>
    <property type="evidence" value="ECO:0007669"/>
    <property type="project" value="UniProtKB-SubCell"/>
</dbReference>
<feature type="compositionally biased region" description="Basic and acidic residues" evidence="13">
    <location>
        <begin position="112"/>
        <end position="121"/>
    </location>
</feature>
<evidence type="ECO:0000256" key="12">
    <source>
        <dbReference type="PROSITE-ProRule" id="PRU00309"/>
    </source>
</evidence>
<dbReference type="OrthoDB" id="6509764at2759"/>
<keyword evidence="4 12" id="KW-0863">Zinc-finger</keyword>
<dbReference type="PANTHER" id="PTHR46600:SF1">
    <property type="entry name" value="THAP DOMAIN-CONTAINING PROTEIN 1"/>
    <property type="match status" value="1"/>
</dbReference>
<feature type="domain" description="THAP-type" evidence="14">
    <location>
        <begin position="1"/>
        <end position="81"/>
    </location>
</feature>
<dbReference type="InterPro" id="IPR026516">
    <property type="entry name" value="THAP1/10"/>
</dbReference>
<evidence type="ECO:0000256" key="4">
    <source>
        <dbReference type="ARBA" id="ARBA00022771"/>
    </source>
</evidence>
<dbReference type="SMART" id="SM00980">
    <property type="entry name" value="THAP"/>
    <property type="match status" value="1"/>
</dbReference>